<dbReference type="Proteomes" id="UP000321662">
    <property type="component" value="Unassembled WGS sequence"/>
</dbReference>
<accession>A0A511AVS0</accession>
<dbReference type="GO" id="GO:0005886">
    <property type="term" value="C:plasma membrane"/>
    <property type="evidence" value="ECO:0007669"/>
    <property type="project" value="UniProtKB-SubCell"/>
</dbReference>
<evidence type="ECO:0000256" key="3">
    <source>
        <dbReference type="ARBA" id="ARBA00012438"/>
    </source>
</evidence>
<keyword evidence="12" id="KW-0902">Two-component regulatory system</keyword>
<keyword evidence="5" id="KW-0597">Phosphoprotein</keyword>
<gene>
    <name evidence="19" type="primary">lytS</name>
    <name evidence="19" type="ORF">AKA01nite_08430</name>
</gene>
<evidence type="ECO:0000259" key="17">
    <source>
        <dbReference type="Pfam" id="PF07694"/>
    </source>
</evidence>
<dbReference type="SUPFAM" id="SSF55781">
    <property type="entry name" value="GAF domain-like"/>
    <property type="match status" value="1"/>
</dbReference>
<dbReference type="InterPro" id="IPR011620">
    <property type="entry name" value="Sig_transdc_His_kinase_LytS_TM"/>
</dbReference>
<dbReference type="Pfam" id="PF06580">
    <property type="entry name" value="His_kinase"/>
    <property type="match status" value="1"/>
</dbReference>
<dbReference type="InterPro" id="IPR010559">
    <property type="entry name" value="Sig_transdc_His_kin_internal"/>
</dbReference>
<organism evidence="19 20">
    <name type="scientific">Alkalibacterium kapii</name>
    <dbReference type="NCBI Taxonomy" id="426704"/>
    <lineage>
        <taxon>Bacteria</taxon>
        <taxon>Bacillati</taxon>
        <taxon>Bacillota</taxon>
        <taxon>Bacilli</taxon>
        <taxon>Lactobacillales</taxon>
        <taxon>Carnobacteriaceae</taxon>
        <taxon>Alkalibacterium</taxon>
    </lineage>
</organism>
<comment type="subcellular location">
    <subcellularLocation>
        <location evidence="2">Cell membrane</location>
        <topology evidence="2">Multi-pass membrane protein</topology>
    </subcellularLocation>
</comment>
<evidence type="ECO:0000256" key="1">
    <source>
        <dbReference type="ARBA" id="ARBA00000085"/>
    </source>
</evidence>
<evidence type="ECO:0000259" key="16">
    <source>
        <dbReference type="Pfam" id="PF06580"/>
    </source>
</evidence>
<evidence type="ECO:0000256" key="13">
    <source>
        <dbReference type="ARBA" id="ARBA00023136"/>
    </source>
</evidence>
<dbReference type="PANTHER" id="PTHR34220:SF7">
    <property type="entry name" value="SENSOR HISTIDINE KINASE YPDA"/>
    <property type="match status" value="1"/>
</dbReference>
<evidence type="ECO:0000259" key="18">
    <source>
        <dbReference type="Pfam" id="PF13492"/>
    </source>
</evidence>
<evidence type="ECO:0000259" key="15">
    <source>
        <dbReference type="Pfam" id="PF02518"/>
    </source>
</evidence>
<dbReference type="EC" id="2.7.13.3" evidence="3"/>
<keyword evidence="7 14" id="KW-0812">Transmembrane</keyword>
<feature type="domain" description="Signal transduction histidine kinase 5TM receptor LytS transmembrane region" evidence="17">
    <location>
        <begin position="25"/>
        <end position="207"/>
    </location>
</feature>
<evidence type="ECO:0000256" key="5">
    <source>
        <dbReference type="ARBA" id="ARBA00022553"/>
    </source>
</evidence>
<feature type="transmembrane region" description="Helical" evidence="14">
    <location>
        <begin position="12"/>
        <end position="30"/>
    </location>
</feature>
<proteinExistence type="predicted"/>
<name>A0A511AVS0_9LACT</name>
<feature type="domain" description="Histidine kinase/HSP90-like ATPase" evidence="15">
    <location>
        <begin position="476"/>
        <end position="577"/>
    </location>
</feature>
<evidence type="ECO:0000256" key="14">
    <source>
        <dbReference type="SAM" id="Phobius"/>
    </source>
</evidence>
<dbReference type="Gene3D" id="3.30.565.10">
    <property type="entry name" value="Histidine kinase-like ATPase, C-terminal domain"/>
    <property type="match status" value="1"/>
</dbReference>
<dbReference type="SUPFAM" id="SSF55874">
    <property type="entry name" value="ATPase domain of HSP90 chaperone/DNA topoisomerase II/histidine kinase"/>
    <property type="match status" value="1"/>
</dbReference>
<evidence type="ECO:0000256" key="6">
    <source>
        <dbReference type="ARBA" id="ARBA00022679"/>
    </source>
</evidence>
<evidence type="ECO:0000256" key="7">
    <source>
        <dbReference type="ARBA" id="ARBA00022692"/>
    </source>
</evidence>
<dbReference type="InterPro" id="IPR050640">
    <property type="entry name" value="Bact_2-comp_sensor_kinase"/>
</dbReference>
<feature type="transmembrane region" description="Helical" evidence="14">
    <location>
        <begin position="152"/>
        <end position="172"/>
    </location>
</feature>
<dbReference type="Pfam" id="PF02518">
    <property type="entry name" value="HATPase_c"/>
    <property type="match status" value="1"/>
</dbReference>
<reference evidence="19 20" key="1">
    <citation type="submission" date="2019-07" db="EMBL/GenBank/DDBJ databases">
        <title>Whole genome shotgun sequence of Alkalibacterium kapii NBRC 103247.</title>
        <authorList>
            <person name="Hosoyama A."/>
            <person name="Uohara A."/>
            <person name="Ohji S."/>
            <person name="Ichikawa N."/>
        </authorList>
    </citation>
    <scope>NUCLEOTIDE SEQUENCE [LARGE SCALE GENOMIC DNA]</scope>
    <source>
        <strain evidence="19 20">NBRC 103247</strain>
    </source>
</reference>
<dbReference type="EMBL" id="BJUY01000007">
    <property type="protein sequence ID" value="GEK91221.1"/>
    <property type="molecule type" value="Genomic_DNA"/>
</dbReference>
<keyword evidence="8" id="KW-0547">Nucleotide-binding</keyword>
<feature type="domain" description="Signal transduction histidine kinase internal region" evidence="16">
    <location>
        <begin position="378"/>
        <end position="457"/>
    </location>
</feature>
<evidence type="ECO:0000256" key="10">
    <source>
        <dbReference type="ARBA" id="ARBA00022840"/>
    </source>
</evidence>
<comment type="caution">
    <text evidence="19">The sequence shown here is derived from an EMBL/GenBank/DDBJ whole genome shotgun (WGS) entry which is preliminary data.</text>
</comment>
<evidence type="ECO:0000256" key="8">
    <source>
        <dbReference type="ARBA" id="ARBA00022741"/>
    </source>
</evidence>
<sequence>MGALFILLLERVGLVIVLAYILLSIPFFKDVLLQREKLNKKFLLIIIFSVFAFISNFTGVEISADQQIISQLFNPLDPTSSLANTRVLTIGVSGLIGGTPVGMAVGVVSGVTRYLQGGNDPHIYFISSILIGLLSGFYGNRFIAKKTFPKPLDGVIIGGVTELVQMISILLLSSNTEAAWGLVQFIAPPMILTNSIGMALFLSIIQSFKKIEQETRAVQTHAVLDLAEATLPYFRSGLTEESATKAAQIIKKTMKVSAVSITDTEKIVAHVGAASDHHKPPHFILTDLSKEVIASGEVTLAHTRKQIGCHVDGCPLVAAIVVPLTVRNDICGILKFYFTNQEELTFVQRQLAEGLGKLFSRQLEYGELDMQKRLLQDAEIKSLQAQVNPHFFFNALNTISALIRIDSEQARTLLFNLSAFFRSNLQGARTNLISIIKELEQVDAYLSIEQARFPDRFTVLRDIDDTALKEYLPPFMLQILVENAVKHGFKGRKTDNEVIIKITTEADDLLVEVQDNGVGVREDILEEIGNQSIQSESGTGSAIENLNKRLVSLFGNEAKLHIETSDAGTRVWSRIPKKGGYNETIDRGR</sequence>
<keyword evidence="13 14" id="KW-0472">Membrane</keyword>
<evidence type="ECO:0000256" key="4">
    <source>
        <dbReference type="ARBA" id="ARBA00022475"/>
    </source>
</evidence>
<feature type="transmembrane region" description="Helical" evidence="14">
    <location>
        <begin position="178"/>
        <end position="202"/>
    </location>
</feature>
<dbReference type="PANTHER" id="PTHR34220">
    <property type="entry name" value="SENSOR HISTIDINE KINASE YPDA"/>
    <property type="match status" value="1"/>
</dbReference>
<keyword evidence="9" id="KW-0418">Kinase</keyword>
<dbReference type="Gene3D" id="3.30.450.40">
    <property type="match status" value="1"/>
</dbReference>
<dbReference type="GO" id="GO:0000155">
    <property type="term" value="F:phosphorelay sensor kinase activity"/>
    <property type="evidence" value="ECO:0007669"/>
    <property type="project" value="InterPro"/>
</dbReference>
<evidence type="ECO:0000256" key="9">
    <source>
        <dbReference type="ARBA" id="ARBA00022777"/>
    </source>
</evidence>
<feature type="transmembrane region" description="Helical" evidence="14">
    <location>
        <begin position="42"/>
        <end position="60"/>
    </location>
</feature>
<dbReference type="Pfam" id="PF13492">
    <property type="entry name" value="GAF_3"/>
    <property type="match status" value="1"/>
</dbReference>
<feature type="domain" description="GAF" evidence="18">
    <location>
        <begin position="250"/>
        <end position="364"/>
    </location>
</feature>
<evidence type="ECO:0000256" key="2">
    <source>
        <dbReference type="ARBA" id="ARBA00004651"/>
    </source>
</evidence>
<comment type="catalytic activity">
    <reaction evidence="1">
        <text>ATP + protein L-histidine = ADP + protein N-phospho-L-histidine.</text>
        <dbReference type="EC" id="2.7.13.3"/>
    </reaction>
</comment>
<keyword evidence="10" id="KW-0067">ATP-binding</keyword>
<keyword evidence="11 14" id="KW-1133">Transmembrane helix</keyword>
<evidence type="ECO:0000313" key="19">
    <source>
        <dbReference type="EMBL" id="GEK91221.1"/>
    </source>
</evidence>
<evidence type="ECO:0000256" key="11">
    <source>
        <dbReference type="ARBA" id="ARBA00022989"/>
    </source>
</evidence>
<dbReference type="RefSeq" id="WP_222592478.1">
    <property type="nucleotide sequence ID" value="NZ_BJUY01000007.1"/>
</dbReference>
<protein>
    <recommendedName>
        <fullName evidence="3">histidine kinase</fullName>
        <ecNumber evidence="3">2.7.13.3</ecNumber>
    </recommendedName>
</protein>
<dbReference type="InterPro" id="IPR029016">
    <property type="entry name" value="GAF-like_dom_sf"/>
</dbReference>
<dbReference type="InterPro" id="IPR003594">
    <property type="entry name" value="HATPase_dom"/>
</dbReference>
<evidence type="ECO:0000256" key="12">
    <source>
        <dbReference type="ARBA" id="ARBA00023012"/>
    </source>
</evidence>
<evidence type="ECO:0000313" key="20">
    <source>
        <dbReference type="Proteomes" id="UP000321662"/>
    </source>
</evidence>
<dbReference type="GO" id="GO:0005524">
    <property type="term" value="F:ATP binding"/>
    <property type="evidence" value="ECO:0007669"/>
    <property type="project" value="UniProtKB-KW"/>
</dbReference>
<keyword evidence="6" id="KW-0808">Transferase</keyword>
<keyword evidence="4" id="KW-1003">Cell membrane</keyword>
<dbReference type="InterPro" id="IPR003018">
    <property type="entry name" value="GAF"/>
</dbReference>
<dbReference type="GO" id="GO:0071555">
    <property type="term" value="P:cell wall organization"/>
    <property type="evidence" value="ECO:0007669"/>
    <property type="project" value="InterPro"/>
</dbReference>
<dbReference type="InterPro" id="IPR036890">
    <property type="entry name" value="HATPase_C_sf"/>
</dbReference>
<dbReference type="AlphaFoldDB" id="A0A511AVS0"/>
<dbReference type="Pfam" id="PF07694">
    <property type="entry name" value="5TM-5TMR_LYT"/>
    <property type="match status" value="1"/>
</dbReference>
<keyword evidence="20" id="KW-1185">Reference proteome</keyword>
<feature type="transmembrane region" description="Helical" evidence="14">
    <location>
        <begin position="122"/>
        <end position="140"/>
    </location>
</feature>